<organism evidence="2 3">
    <name type="scientific">Venturia effusa</name>
    <dbReference type="NCBI Taxonomy" id="50376"/>
    <lineage>
        <taxon>Eukaryota</taxon>
        <taxon>Fungi</taxon>
        <taxon>Dikarya</taxon>
        <taxon>Ascomycota</taxon>
        <taxon>Pezizomycotina</taxon>
        <taxon>Dothideomycetes</taxon>
        <taxon>Pleosporomycetidae</taxon>
        <taxon>Venturiales</taxon>
        <taxon>Venturiaceae</taxon>
        <taxon>Venturia</taxon>
    </lineage>
</organism>
<name>A0A517LK09_9PEZI</name>
<dbReference type="Gene3D" id="3.30.710.10">
    <property type="entry name" value="Potassium Channel Kv1.1, Chain A"/>
    <property type="match status" value="1"/>
</dbReference>
<proteinExistence type="predicted"/>
<dbReference type="EMBL" id="CP042198">
    <property type="protein sequence ID" value="QDS75896.1"/>
    <property type="molecule type" value="Genomic_DNA"/>
</dbReference>
<dbReference type="AlphaFoldDB" id="A0A517LK09"/>
<reference evidence="2 3" key="1">
    <citation type="submission" date="2019-07" db="EMBL/GenBank/DDBJ databases">
        <title>Finished genome of Venturia effusa.</title>
        <authorList>
            <person name="Young C.A."/>
            <person name="Cox M.P."/>
            <person name="Ganley A.R.D."/>
            <person name="David W.J."/>
        </authorList>
    </citation>
    <scope>NUCLEOTIDE SEQUENCE [LARGE SCALE GENOMIC DNA]</scope>
    <source>
        <strain evidence="3">albino</strain>
    </source>
</reference>
<evidence type="ECO:0000256" key="1">
    <source>
        <dbReference type="SAM" id="MobiDB-lite"/>
    </source>
</evidence>
<feature type="compositionally biased region" description="Acidic residues" evidence="1">
    <location>
        <begin position="102"/>
        <end position="124"/>
    </location>
</feature>
<feature type="compositionally biased region" description="Polar residues" evidence="1">
    <location>
        <begin position="30"/>
        <end position="40"/>
    </location>
</feature>
<dbReference type="PANTHER" id="PTHR47843:SF2">
    <property type="entry name" value="BTB DOMAIN-CONTAINING PROTEIN"/>
    <property type="match status" value="1"/>
</dbReference>
<dbReference type="STRING" id="50376.A0A517LK09"/>
<accession>A0A517LK09</accession>
<keyword evidence="3" id="KW-1185">Reference proteome</keyword>
<evidence type="ECO:0000313" key="2">
    <source>
        <dbReference type="EMBL" id="QDS75896.1"/>
    </source>
</evidence>
<sequence>MSAHSIVGCVYLEDDRKQDWTKTIEVIVGRNSTNISSEATESPHAAPKIDEEAAHAETLKAGASDSGIDQKTDNGNKVDEKESHDEEMGIAKHVPENRKGSDEDDPMEEGDDFDQEHDESEEGTLDGSYIEGEQDRDEEEKPDGAGPPIQAWPEFDSGPKRFVIHETIVRQQSPFFEKALSCECYKECQERVVKLPNHIPAAFEVYINWANGHRVHLPSRLHGEEGDRISWLLIHAYILGDYLQDVDFKDAVIDALIHFCLTANWIPYGTLQFIWENTAPDARLRHVITAIMVDNGFATTVYDKCFYFQDADFFRAIMARM</sequence>
<dbReference type="InterPro" id="IPR011333">
    <property type="entry name" value="SKP1/BTB/POZ_sf"/>
</dbReference>
<feature type="compositionally biased region" description="Acidic residues" evidence="1">
    <location>
        <begin position="132"/>
        <end position="141"/>
    </location>
</feature>
<dbReference type="OrthoDB" id="1022638at2759"/>
<feature type="compositionally biased region" description="Basic and acidic residues" evidence="1">
    <location>
        <begin position="68"/>
        <end position="101"/>
    </location>
</feature>
<dbReference type="Proteomes" id="UP000316270">
    <property type="component" value="Chromosome 14"/>
</dbReference>
<gene>
    <name evidence="2" type="ORF">FKW77_002467</name>
</gene>
<feature type="region of interest" description="Disordered" evidence="1">
    <location>
        <begin position="29"/>
        <end position="156"/>
    </location>
</feature>
<feature type="compositionally biased region" description="Basic and acidic residues" evidence="1">
    <location>
        <begin position="47"/>
        <end position="58"/>
    </location>
</feature>
<evidence type="ECO:0008006" key="4">
    <source>
        <dbReference type="Google" id="ProtNLM"/>
    </source>
</evidence>
<evidence type="ECO:0000313" key="3">
    <source>
        <dbReference type="Proteomes" id="UP000316270"/>
    </source>
</evidence>
<dbReference type="PANTHER" id="PTHR47843">
    <property type="entry name" value="BTB DOMAIN-CONTAINING PROTEIN-RELATED"/>
    <property type="match status" value="1"/>
</dbReference>
<protein>
    <recommendedName>
        <fullName evidence="4">BTB domain-containing protein</fullName>
    </recommendedName>
</protein>